<protein>
    <submittedName>
        <fullName evidence="1">Uncharacterized protein</fullName>
    </submittedName>
</protein>
<sequence>MRTGGTGRSYENALTCLSLPRLATRHQEALEKFGEWLLHHPRLRHLIPPDVPLPARATQHQNRVAPLKAPRTDRYHLSAVPTMVPAINR</sequence>
<dbReference type="Proteomes" id="UP000324222">
    <property type="component" value="Unassembled WGS sequence"/>
</dbReference>
<organism evidence="1 2">
    <name type="scientific">Portunus trituberculatus</name>
    <name type="common">Swimming crab</name>
    <name type="synonym">Neptunus trituberculatus</name>
    <dbReference type="NCBI Taxonomy" id="210409"/>
    <lineage>
        <taxon>Eukaryota</taxon>
        <taxon>Metazoa</taxon>
        <taxon>Ecdysozoa</taxon>
        <taxon>Arthropoda</taxon>
        <taxon>Crustacea</taxon>
        <taxon>Multicrustacea</taxon>
        <taxon>Malacostraca</taxon>
        <taxon>Eumalacostraca</taxon>
        <taxon>Eucarida</taxon>
        <taxon>Decapoda</taxon>
        <taxon>Pleocyemata</taxon>
        <taxon>Brachyura</taxon>
        <taxon>Eubrachyura</taxon>
        <taxon>Portunoidea</taxon>
        <taxon>Portunidae</taxon>
        <taxon>Portuninae</taxon>
        <taxon>Portunus</taxon>
    </lineage>
</organism>
<accession>A0A5B7DL12</accession>
<keyword evidence="2" id="KW-1185">Reference proteome</keyword>
<dbReference type="AlphaFoldDB" id="A0A5B7DL12"/>
<gene>
    <name evidence="1" type="ORF">E2C01_014846</name>
</gene>
<dbReference type="EMBL" id="VSRR010001024">
    <property type="protein sequence ID" value="MPC21845.1"/>
    <property type="molecule type" value="Genomic_DNA"/>
</dbReference>
<comment type="caution">
    <text evidence="1">The sequence shown here is derived from an EMBL/GenBank/DDBJ whole genome shotgun (WGS) entry which is preliminary data.</text>
</comment>
<name>A0A5B7DL12_PORTR</name>
<proteinExistence type="predicted"/>
<evidence type="ECO:0000313" key="1">
    <source>
        <dbReference type="EMBL" id="MPC21845.1"/>
    </source>
</evidence>
<reference evidence="1 2" key="1">
    <citation type="submission" date="2019-05" db="EMBL/GenBank/DDBJ databases">
        <title>Another draft genome of Portunus trituberculatus and its Hox gene families provides insights of decapod evolution.</title>
        <authorList>
            <person name="Jeong J.-H."/>
            <person name="Song I."/>
            <person name="Kim S."/>
            <person name="Choi T."/>
            <person name="Kim D."/>
            <person name="Ryu S."/>
            <person name="Kim W."/>
        </authorList>
    </citation>
    <scope>NUCLEOTIDE SEQUENCE [LARGE SCALE GENOMIC DNA]</scope>
    <source>
        <tissue evidence="1">Muscle</tissue>
    </source>
</reference>
<evidence type="ECO:0000313" key="2">
    <source>
        <dbReference type="Proteomes" id="UP000324222"/>
    </source>
</evidence>